<dbReference type="Gramene" id="TraesLDM2A03G00753280.1">
    <property type="protein sequence ID" value="TraesLDM2A03G00753280.1.CDS1"/>
    <property type="gene ID" value="TraesLDM2A03G00753280"/>
</dbReference>
<evidence type="ECO:0000313" key="3">
    <source>
        <dbReference type="Proteomes" id="UP000019116"/>
    </source>
</evidence>
<name>A0A3B6B356_WHEAT</name>
<protein>
    <submittedName>
        <fullName evidence="2">Uncharacterized protein</fullName>
    </submittedName>
</protein>
<organism evidence="2">
    <name type="scientific">Triticum aestivum</name>
    <name type="common">Wheat</name>
    <dbReference type="NCBI Taxonomy" id="4565"/>
    <lineage>
        <taxon>Eukaryota</taxon>
        <taxon>Viridiplantae</taxon>
        <taxon>Streptophyta</taxon>
        <taxon>Embryophyta</taxon>
        <taxon>Tracheophyta</taxon>
        <taxon>Spermatophyta</taxon>
        <taxon>Magnoliopsida</taxon>
        <taxon>Liliopsida</taxon>
        <taxon>Poales</taxon>
        <taxon>Poaceae</taxon>
        <taxon>BOP clade</taxon>
        <taxon>Pooideae</taxon>
        <taxon>Triticodae</taxon>
        <taxon>Triticeae</taxon>
        <taxon>Triticinae</taxon>
        <taxon>Triticum</taxon>
    </lineage>
</organism>
<dbReference type="Gramene" id="TraesCS2A03G0936200.1">
    <property type="protein sequence ID" value="TraesCS2A03G0936200.1.CDS1"/>
    <property type="gene ID" value="TraesCS2A03G0936200"/>
</dbReference>
<dbReference type="Gramene" id="TraesCS2A02G387600.1">
    <property type="protein sequence ID" value="TraesCS2A02G387600.1.cds1"/>
    <property type="gene ID" value="TraesCS2A02G387600"/>
</dbReference>
<dbReference type="AlphaFoldDB" id="A0A3B6B356"/>
<keyword evidence="3" id="KW-1185">Reference proteome</keyword>
<dbReference type="Gramene" id="TraesLAC2A03G00754560.1">
    <property type="protein sequence ID" value="TraesLAC2A03G00754560.1.CDS1"/>
    <property type="gene ID" value="TraesLAC2A03G00754560"/>
</dbReference>
<evidence type="ECO:0000256" key="1">
    <source>
        <dbReference type="SAM" id="MobiDB-lite"/>
    </source>
</evidence>
<dbReference type="Proteomes" id="UP000019116">
    <property type="component" value="Chromosome 2A"/>
</dbReference>
<dbReference type="Gramene" id="TraesARI2A03G00758470.1">
    <property type="protein sequence ID" value="TraesARI2A03G00758470.1.CDS1"/>
    <property type="gene ID" value="TraesARI2A03G00758470"/>
</dbReference>
<reference evidence="2" key="2">
    <citation type="submission" date="2018-10" db="UniProtKB">
        <authorList>
            <consortium name="EnsemblPlants"/>
        </authorList>
    </citation>
    <scope>IDENTIFICATION</scope>
</reference>
<feature type="region of interest" description="Disordered" evidence="1">
    <location>
        <begin position="1"/>
        <end position="23"/>
    </location>
</feature>
<dbReference type="Gramene" id="TraesJAG2A03G00750670.1">
    <property type="protein sequence ID" value="TraesJAG2A03G00750670.1.CDS1"/>
    <property type="gene ID" value="TraesJAG2A03G00750670"/>
</dbReference>
<dbReference type="Gramene" id="TraesNOR2A03G00760500.1">
    <property type="protein sequence ID" value="TraesNOR2A03G00760500.1.CDS1"/>
    <property type="gene ID" value="TraesNOR2A03G00760500"/>
</dbReference>
<dbReference type="Gramene" id="TraesROB_scaffold_092856_01G000500.1">
    <property type="protein sequence ID" value="TraesROB_scaffold_092856_01G000500.1"/>
    <property type="gene ID" value="TraesROB_scaffold_092856_01G000500"/>
</dbReference>
<dbReference type="Gramene" id="TraesWEE_scaffold_016830_01G000500.1">
    <property type="protein sequence ID" value="TraesWEE_scaffold_016830_01G000500.1"/>
    <property type="gene ID" value="TraesWEE_scaffold_016830_01G000500"/>
</dbReference>
<feature type="compositionally biased region" description="Low complexity" evidence="1">
    <location>
        <begin position="1"/>
        <end position="15"/>
    </location>
</feature>
<dbReference type="EnsemblPlants" id="TraesCS2A02G387600.1">
    <property type="protein sequence ID" value="TraesCS2A02G387600.1.cds1"/>
    <property type="gene ID" value="TraesCS2A02G387600"/>
</dbReference>
<dbReference type="Gramene" id="TraesMAC2A03G00749470.1">
    <property type="protein sequence ID" value="TraesMAC2A03G00749470.1.CDS1"/>
    <property type="gene ID" value="TraesMAC2A03G00749470"/>
</dbReference>
<reference evidence="2" key="1">
    <citation type="submission" date="2018-08" db="EMBL/GenBank/DDBJ databases">
        <authorList>
            <person name="Rossello M."/>
        </authorList>
    </citation>
    <scope>NUCLEOTIDE SEQUENCE [LARGE SCALE GENOMIC DNA]</scope>
    <source>
        <strain evidence="2">cv. Chinese Spring</strain>
    </source>
</reference>
<sequence>MSLPSPRRSTASTSTLDREAPVRWADHSSYSAPSIGHPRCSASSACPSTLISSPESAGLFCSFSPKRASGRSGCTVPVAQRVALRLVQELGGLGPKDRMTPSAAAALLKRFEEPLSRSDIKAIAKLTGLDSKALEIAAGMAGADAEDVA</sequence>
<dbReference type="Gramene" id="TraesSTA2A03G00748890.1">
    <property type="protein sequence ID" value="TraesSTA2A03G00748890.1.CDS1"/>
    <property type="gene ID" value="TraesSTA2A03G00748890"/>
</dbReference>
<accession>A0A3B6B356</accession>
<dbReference type="OrthoDB" id="716470at2759"/>
<evidence type="ECO:0000313" key="2">
    <source>
        <dbReference type="EnsemblPlants" id="TraesCS2A02G387600.1.cds1"/>
    </source>
</evidence>
<dbReference type="Gramene" id="TraesCAD_scaffold_070313_01G000100.1">
    <property type="protein sequence ID" value="TraesCAD_scaffold_070313_01G000100.1"/>
    <property type="gene ID" value="TraesCAD_scaffold_070313_01G000100"/>
</dbReference>
<proteinExistence type="predicted"/>